<accession>A0A0W8E8V6</accession>
<keyword evidence="5" id="KW-0285">Flavoprotein</keyword>
<dbReference type="CDD" id="cd07304">
    <property type="entry name" value="Chorismate_synthase"/>
    <property type="match status" value="1"/>
</dbReference>
<dbReference type="InterPro" id="IPR000453">
    <property type="entry name" value="Chorismate_synth"/>
</dbReference>
<comment type="similarity">
    <text evidence="2">Belongs to the chorismate synthase family.</text>
</comment>
<reference evidence="11" key="1">
    <citation type="journal article" date="2015" name="Proc. Natl. Acad. Sci. U.S.A.">
        <title>Networks of energetic and metabolic interactions define dynamics in microbial communities.</title>
        <authorList>
            <person name="Embree M."/>
            <person name="Liu J.K."/>
            <person name="Al-Bassam M.M."/>
            <person name="Zengler K."/>
        </authorList>
    </citation>
    <scope>NUCLEOTIDE SEQUENCE</scope>
</reference>
<dbReference type="HAMAP" id="MF_00300">
    <property type="entry name" value="Chorismate_synth"/>
    <property type="match status" value="1"/>
</dbReference>
<dbReference type="NCBIfam" id="NF003793">
    <property type="entry name" value="PRK05382.1"/>
    <property type="match status" value="1"/>
</dbReference>
<evidence type="ECO:0000256" key="9">
    <source>
        <dbReference type="ARBA" id="ARBA00023141"/>
    </source>
</evidence>
<dbReference type="EMBL" id="LNQE01001831">
    <property type="protein sequence ID" value="KUG05058.1"/>
    <property type="molecule type" value="Genomic_DNA"/>
</dbReference>
<dbReference type="GO" id="GO:0009073">
    <property type="term" value="P:aromatic amino acid family biosynthetic process"/>
    <property type="evidence" value="ECO:0007669"/>
    <property type="project" value="UniProtKB-KW"/>
</dbReference>
<dbReference type="Gene3D" id="3.60.150.10">
    <property type="entry name" value="Chorismate synthase AroC"/>
    <property type="match status" value="1"/>
</dbReference>
<dbReference type="SUPFAM" id="SSF103263">
    <property type="entry name" value="Chorismate synthase, AroC"/>
    <property type="match status" value="1"/>
</dbReference>
<evidence type="ECO:0000256" key="4">
    <source>
        <dbReference type="ARBA" id="ARBA00022605"/>
    </source>
</evidence>
<evidence type="ECO:0000256" key="2">
    <source>
        <dbReference type="ARBA" id="ARBA00008014"/>
    </source>
</evidence>
<keyword evidence="8" id="KW-0521">NADP</keyword>
<keyword evidence="7" id="KW-0274">FAD</keyword>
<keyword evidence="10 11" id="KW-0456">Lyase</keyword>
<evidence type="ECO:0000256" key="1">
    <source>
        <dbReference type="ARBA" id="ARBA00005044"/>
    </source>
</evidence>
<dbReference type="PIRSF" id="PIRSF001456">
    <property type="entry name" value="Chorismate_synth"/>
    <property type="match status" value="1"/>
</dbReference>
<dbReference type="FunFam" id="3.60.150.10:FF:000002">
    <property type="entry name" value="Chorismate synthase"/>
    <property type="match status" value="1"/>
</dbReference>
<dbReference type="GO" id="GO:0005829">
    <property type="term" value="C:cytosol"/>
    <property type="evidence" value="ECO:0007669"/>
    <property type="project" value="TreeGrafter"/>
</dbReference>
<dbReference type="GO" id="GO:0004107">
    <property type="term" value="F:chorismate synthase activity"/>
    <property type="evidence" value="ECO:0007669"/>
    <property type="project" value="UniProtKB-EC"/>
</dbReference>
<protein>
    <recommendedName>
        <fullName evidence="3">chorismate synthase</fullName>
        <ecNumber evidence="3">4.2.3.5</ecNumber>
    </recommendedName>
</protein>
<dbReference type="NCBIfam" id="TIGR00033">
    <property type="entry name" value="aroC"/>
    <property type="match status" value="1"/>
</dbReference>
<dbReference type="PROSITE" id="PS00788">
    <property type="entry name" value="CHORISMATE_SYNTHASE_2"/>
    <property type="match status" value="1"/>
</dbReference>
<organism evidence="11">
    <name type="scientific">hydrocarbon metagenome</name>
    <dbReference type="NCBI Taxonomy" id="938273"/>
    <lineage>
        <taxon>unclassified sequences</taxon>
        <taxon>metagenomes</taxon>
        <taxon>ecological metagenomes</taxon>
    </lineage>
</organism>
<dbReference type="PANTHER" id="PTHR21085:SF0">
    <property type="entry name" value="CHORISMATE SYNTHASE"/>
    <property type="match status" value="1"/>
</dbReference>
<sequence length="395" mass="43319">MLKFYTAGESHGRGLVGIIEGMPAGLVLNEEYINKELGRRQMGHGRGARMKIESDQIEIYSGVRNCITLGSPISFIIPNQDHKNWQEIMGAGVCNKINDRTVKRPRPGHADLPGAMKYDHTDMRNVLERASARETAARVAAGAFFKQLLAAFNIYIYSEVLAIGTVNYPGYGLNTENLSEFQAKVEASPVRCYSKEMEERMIDAINQAIEDGESLGGCFVAGAVGVPPGLGSHVSWNSKLDGKIAGILMSIPAIKGVEIGDGIKSSISLGSQVHDQIYYHQDQGLYRQSNRAGGIEGGISNGEILWARAYMKPIPTLMRPLSSVNTETWCAEKAVIERSDVCAVPAASIVGEAMMAYILAEAFLEKFSGDSIKEIEQSLSSYRTYLEKVWKWEKI</sequence>
<comment type="caution">
    <text evidence="11">The sequence shown here is derived from an EMBL/GenBank/DDBJ whole genome shotgun (WGS) entry which is preliminary data.</text>
</comment>
<evidence type="ECO:0000256" key="10">
    <source>
        <dbReference type="ARBA" id="ARBA00023239"/>
    </source>
</evidence>
<dbReference type="GO" id="GO:0008652">
    <property type="term" value="P:amino acid biosynthetic process"/>
    <property type="evidence" value="ECO:0007669"/>
    <property type="project" value="UniProtKB-KW"/>
</dbReference>
<evidence type="ECO:0000256" key="7">
    <source>
        <dbReference type="ARBA" id="ARBA00022827"/>
    </source>
</evidence>
<name>A0A0W8E8V6_9ZZZZ</name>
<dbReference type="UniPathway" id="UPA00053">
    <property type="reaction ID" value="UER00090"/>
</dbReference>
<dbReference type="InterPro" id="IPR020541">
    <property type="entry name" value="Chorismate_synthase_CS"/>
</dbReference>
<dbReference type="EC" id="4.2.3.5" evidence="3"/>
<dbReference type="Pfam" id="PF01264">
    <property type="entry name" value="Chorismate_synt"/>
    <property type="match status" value="1"/>
</dbReference>
<dbReference type="PROSITE" id="PS00789">
    <property type="entry name" value="CHORISMATE_SYNTHASE_3"/>
    <property type="match status" value="1"/>
</dbReference>
<dbReference type="PROSITE" id="PS00787">
    <property type="entry name" value="CHORISMATE_SYNTHASE_1"/>
    <property type="match status" value="1"/>
</dbReference>
<evidence type="ECO:0000256" key="3">
    <source>
        <dbReference type="ARBA" id="ARBA00013036"/>
    </source>
</evidence>
<dbReference type="GO" id="GO:0009423">
    <property type="term" value="P:chorismate biosynthetic process"/>
    <property type="evidence" value="ECO:0007669"/>
    <property type="project" value="UniProtKB-UniPathway"/>
</dbReference>
<evidence type="ECO:0000256" key="5">
    <source>
        <dbReference type="ARBA" id="ARBA00022630"/>
    </source>
</evidence>
<dbReference type="PANTHER" id="PTHR21085">
    <property type="entry name" value="CHORISMATE SYNTHASE"/>
    <property type="match status" value="1"/>
</dbReference>
<evidence type="ECO:0000256" key="6">
    <source>
        <dbReference type="ARBA" id="ARBA00022643"/>
    </source>
</evidence>
<evidence type="ECO:0000256" key="8">
    <source>
        <dbReference type="ARBA" id="ARBA00022857"/>
    </source>
</evidence>
<gene>
    <name evidence="11" type="ORF">ASZ90_017547</name>
</gene>
<keyword evidence="4" id="KW-0028">Amino-acid biosynthesis</keyword>
<dbReference type="InterPro" id="IPR035904">
    <property type="entry name" value="Chorismate_synth_AroC_sf"/>
</dbReference>
<dbReference type="AlphaFoldDB" id="A0A0W8E8V6"/>
<keyword evidence="9" id="KW-0057">Aromatic amino acid biosynthesis</keyword>
<comment type="pathway">
    <text evidence="1">Metabolic intermediate biosynthesis; chorismate biosynthesis; chorismate from D-erythrose 4-phosphate and phosphoenolpyruvate: step 7/7.</text>
</comment>
<evidence type="ECO:0000313" key="11">
    <source>
        <dbReference type="EMBL" id="KUG05058.1"/>
    </source>
</evidence>
<proteinExistence type="inferred from homology"/>
<keyword evidence="6" id="KW-0288">FMN</keyword>
<dbReference type="GO" id="GO:0010181">
    <property type="term" value="F:FMN binding"/>
    <property type="evidence" value="ECO:0007669"/>
    <property type="project" value="TreeGrafter"/>
</dbReference>